<organism evidence="9 10">
    <name type="scientific">Undibacterium squillarum</name>
    <dbReference type="NCBI Taxonomy" id="1131567"/>
    <lineage>
        <taxon>Bacteria</taxon>
        <taxon>Pseudomonadati</taxon>
        <taxon>Pseudomonadota</taxon>
        <taxon>Betaproteobacteria</taxon>
        <taxon>Burkholderiales</taxon>
        <taxon>Oxalobacteraceae</taxon>
        <taxon>Undibacterium</taxon>
    </lineage>
</organism>
<dbReference type="SUPFAM" id="SSF53335">
    <property type="entry name" value="S-adenosyl-L-methionine-dependent methyltransferases"/>
    <property type="match status" value="1"/>
</dbReference>
<gene>
    <name evidence="9" type="ORF">GCM10010946_33310</name>
</gene>
<sequence length="273" mass="30686">MNDDRGLLLLKMVDFARIFKPKAVLIEQVKGLLSAKGADGKAGSAIQSIISDLEEIGYAVNYKVLRAADYGVPQLRDRVFIIGLLGGKKFSFPEPTHFDWEKKPHQKGLFTSSNRYLTVKDAIGDLPPPVKKGALEIIPSHLDITPARDIERITGVPEGECLARQLHLPEDQRQRLNPEKDTTKFRRMSWDKPALTLRGGEAFYHPTDNRYLTPREYLRIHGFPDDHIIFGPIRGRSGSVKDLDQHRLVANAVPPPLAKAVAEEILNQLKFKV</sequence>
<evidence type="ECO:0000256" key="6">
    <source>
        <dbReference type="ARBA" id="ARBA00047422"/>
    </source>
</evidence>
<keyword evidence="4 7" id="KW-0949">S-adenosyl-L-methionine</keyword>
<keyword evidence="10" id="KW-1185">Reference proteome</keyword>
<reference evidence="10" key="1">
    <citation type="journal article" date="2019" name="Int. J. Syst. Evol. Microbiol.">
        <title>The Global Catalogue of Microorganisms (GCM) 10K type strain sequencing project: providing services to taxonomists for standard genome sequencing and annotation.</title>
        <authorList>
            <consortium name="The Broad Institute Genomics Platform"/>
            <consortium name="The Broad Institute Genome Sequencing Center for Infectious Disease"/>
            <person name="Wu L."/>
            <person name="Ma J."/>
        </authorList>
    </citation>
    <scope>NUCLEOTIDE SEQUENCE [LARGE SCALE GENOMIC DNA]</scope>
    <source>
        <strain evidence="10">KCTC 23917</strain>
    </source>
</reference>
<evidence type="ECO:0000256" key="2">
    <source>
        <dbReference type="ARBA" id="ARBA00022603"/>
    </source>
</evidence>
<dbReference type="InterPro" id="IPR001525">
    <property type="entry name" value="C5_MeTfrase"/>
</dbReference>
<evidence type="ECO:0000313" key="10">
    <source>
        <dbReference type="Proteomes" id="UP000653343"/>
    </source>
</evidence>
<dbReference type="PRINTS" id="PR00105">
    <property type="entry name" value="C5METTRFRASE"/>
</dbReference>
<proteinExistence type="inferred from homology"/>
<comment type="catalytic activity">
    <reaction evidence="6">
        <text>a 2'-deoxycytidine in DNA + S-adenosyl-L-methionine = a 5-methyl-2'-deoxycytidine in DNA + S-adenosyl-L-homocysteine + H(+)</text>
        <dbReference type="Rhea" id="RHEA:13681"/>
        <dbReference type="Rhea" id="RHEA-COMP:11369"/>
        <dbReference type="Rhea" id="RHEA-COMP:11370"/>
        <dbReference type="ChEBI" id="CHEBI:15378"/>
        <dbReference type="ChEBI" id="CHEBI:57856"/>
        <dbReference type="ChEBI" id="CHEBI:59789"/>
        <dbReference type="ChEBI" id="CHEBI:85452"/>
        <dbReference type="ChEBI" id="CHEBI:85454"/>
        <dbReference type="EC" id="2.1.1.37"/>
    </reaction>
</comment>
<keyword evidence="5" id="KW-0680">Restriction system</keyword>
<dbReference type="EC" id="2.1.1.37" evidence="1"/>
<dbReference type="Gene3D" id="3.90.120.10">
    <property type="entry name" value="DNA Methylase, subunit A, domain 2"/>
    <property type="match status" value="1"/>
</dbReference>
<comment type="caution">
    <text evidence="7">Lacks conserved residue(s) required for the propagation of feature annotation.</text>
</comment>
<dbReference type="PANTHER" id="PTHR10629">
    <property type="entry name" value="CYTOSINE-SPECIFIC METHYLTRANSFERASE"/>
    <property type="match status" value="1"/>
</dbReference>
<evidence type="ECO:0000256" key="1">
    <source>
        <dbReference type="ARBA" id="ARBA00011975"/>
    </source>
</evidence>
<dbReference type="InterPro" id="IPR029063">
    <property type="entry name" value="SAM-dependent_MTases_sf"/>
</dbReference>
<dbReference type="Pfam" id="PF00145">
    <property type="entry name" value="DNA_methylase"/>
    <property type="match status" value="1"/>
</dbReference>
<evidence type="ECO:0000256" key="4">
    <source>
        <dbReference type="ARBA" id="ARBA00022691"/>
    </source>
</evidence>
<dbReference type="InterPro" id="IPR050390">
    <property type="entry name" value="C5-Methyltransferase"/>
</dbReference>
<evidence type="ECO:0000256" key="8">
    <source>
        <dbReference type="RuleBase" id="RU000416"/>
    </source>
</evidence>
<accession>A0ABQ2Y2R6</accession>
<comment type="similarity">
    <text evidence="7 8">Belongs to the class I-like SAM-binding methyltransferase superfamily. C5-methyltransferase family.</text>
</comment>
<comment type="caution">
    <text evidence="9">The sequence shown here is derived from an EMBL/GenBank/DDBJ whole genome shotgun (WGS) entry which is preliminary data.</text>
</comment>
<name>A0ABQ2Y2R6_9BURK</name>
<evidence type="ECO:0000256" key="7">
    <source>
        <dbReference type="PROSITE-ProRule" id="PRU01016"/>
    </source>
</evidence>
<evidence type="ECO:0000256" key="5">
    <source>
        <dbReference type="ARBA" id="ARBA00022747"/>
    </source>
</evidence>
<dbReference type="EMBL" id="BMYU01000011">
    <property type="protein sequence ID" value="GGX52024.1"/>
    <property type="molecule type" value="Genomic_DNA"/>
</dbReference>
<dbReference type="NCBIfam" id="TIGR00675">
    <property type="entry name" value="dcm"/>
    <property type="match status" value="1"/>
</dbReference>
<dbReference type="Proteomes" id="UP000653343">
    <property type="component" value="Unassembled WGS sequence"/>
</dbReference>
<evidence type="ECO:0000313" key="9">
    <source>
        <dbReference type="EMBL" id="GGX52024.1"/>
    </source>
</evidence>
<dbReference type="PANTHER" id="PTHR10629:SF52">
    <property type="entry name" value="DNA (CYTOSINE-5)-METHYLTRANSFERASE 1"/>
    <property type="match status" value="1"/>
</dbReference>
<dbReference type="Gene3D" id="3.40.50.150">
    <property type="entry name" value="Vaccinia Virus protein VP39"/>
    <property type="match status" value="1"/>
</dbReference>
<dbReference type="PROSITE" id="PS51679">
    <property type="entry name" value="SAM_MT_C5"/>
    <property type="match status" value="1"/>
</dbReference>
<keyword evidence="2 7" id="KW-0489">Methyltransferase</keyword>
<keyword evidence="3 7" id="KW-0808">Transferase</keyword>
<protein>
    <recommendedName>
        <fullName evidence="1">DNA (cytosine-5-)-methyltransferase</fullName>
        <ecNumber evidence="1">2.1.1.37</ecNumber>
    </recommendedName>
</protein>
<evidence type="ECO:0000256" key="3">
    <source>
        <dbReference type="ARBA" id="ARBA00022679"/>
    </source>
</evidence>